<reference evidence="1 3" key="1">
    <citation type="submission" date="2015-04" db="EMBL/GenBank/DDBJ databases">
        <title>Draft genome sequence of Rathayibacter toxicus strain FH-142 (AKA 70134 or CS 32), a Western Australian isolate.</title>
        <authorList>
            <consortium name="Consortium for Microbial Forensics and Genomics (microFORGE)"/>
            <person name="Knight B.M."/>
            <person name="Roberts D.P."/>
            <person name="Lin D."/>
            <person name="Hari K."/>
            <person name="Fletcher J."/>
            <person name="Melcher U."/>
            <person name="Blagden T."/>
            <person name="Luster D.G."/>
            <person name="Sechler A.J."/>
            <person name="Schneider W.L."/>
            <person name="Winegar R.A."/>
        </authorList>
    </citation>
    <scope>NUCLEOTIDE SEQUENCE [LARGE SCALE GENOMIC DNA]</scope>
    <source>
        <strain evidence="1 3">FH142</strain>
    </source>
</reference>
<dbReference type="GO" id="GO:0003824">
    <property type="term" value="F:catalytic activity"/>
    <property type="evidence" value="ECO:0007669"/>
    <property type="project" value="InterPro"/>
</dbReference>
<dbReference type="InterPro" id="IPR043132">
    <property type="entry name" value="BCAT-like_C"/>
</dbReference>
<dbReference type="InterPro" id="IPR001544">
    <property type="entry name" value="Aminotrans_IV"/>
</dbReference>
<dbReference type="Gene3D" id="3.20.10.10">
    <property type="entry name" value="D-amino Acid Aminotransferase, subunit A, domain 2"/>
    <property type="match status" value="1"/>
</dbReference>
<dbReference type="RefSeq" id="WP_027691526.1">
    <property type="nucleotide sequence ID" value="NZ_CP010848.1"/>
</dbReference>
<evidence type="ECO:0000313" key="1">
    <source>
        <dbReference type="EMBL" id="KKM44300.1"/>
    </source>
</evidence>
<evidence type="ECO:0000313" key="2">
    <source>
        <dbReference type="EMBL" id="PPI14369.1"/>
    </source>
</evidence>
<dbReference type="AlphaFoldDB" id="A0A0U1PQU4"/>
<comment type="caution">
    <text evidence="1">The sequence shown here is derived from an EMBL/GenBank/DDBJ whole genome shotgun (WGS) entry which is preliminary data.</text>
</comment>
<dbReference type="SUPFAM" id="SSF56752">
    <property type="entry name" value="D-aminoacid aminotransferase-like PLP-dependent enzymes"/>
    <property type="match status" value="1"/>
</dbReference>
<dbReference type="Proteomes" id="UP000052979">
    <property type="component" value="Unassembled WGS sequence"/>
</dbReference>
<evidence type="ECO:0008006" key="5">
    <source>
        <dbReference type="Google" id="ProtNLM"/>
    </source>
</evidence>
<dbReference type="PATRIC" id="fig|145458.8.peg.2362"/>
<evidence type="ECO:0000313" key="3">
    <source>
        <dbReference type="Proteomes" id="UP000052979"/>
    </source>
</evidence>
<protein>
    <recommendedName>
        <fullName evidence="5">Aminotransferase class IV</fullName>
    </recommendedName>
</protein>
<reference evidence="2 4" key="2">
    <citation type="submission" date="2018-02" db="EMBL/GenBank/DDBJ databases">
        <title>Bacteriophage NCPPB3778 and a type I-E CRISPR drive the evolution of the US Biological Select Agent, Rathayibacter toxicus.</title>
        <authorList>
            <person name="Davis E.W.II."/>
            <person name="Tabima J.F."/>
            <person name="Weisberg A.J."/>
            <person name="Lopes L.D."/>
            <person name="Wiseman M.S."/>
            <person name="Wiseman M.S."/>
            <person name="Pupko T."/>
            <person name="Belcher M.S."/>
            <person name="Sechler A.J."/>
            <person name="Tancos M.A."/>
            <person name="Schroeder B.K."/>
            <person name="Murray T.D."/>
            <person name="Luster D.G."/>
            <person name="Schneider W.L."/>
            <person name="Rogers E."/>
            <person name="Andreote F.D."/>
            <person name="Grunwald N.J."/>
            <person name="Putnam M.L."/>
            <person name="Chang J.H."/>
        </authorList>
    </citation>
    <scope>NUCLEOTIDE SEQUENCE [LARGE SCALE GENOMIC DNA]</scope>
    <source>
        <strain evidence="2 4">FH99</strain>
    </source>
</reference>
<dbReference type="STRING" id="145458.APU90_09630"/>
<sequence>MGGEQVRAWNGRELGPPTDDHATTLLAADSWLVTEGRVLGLDLHRDRFLASVGASVDAQEFFAAAVAALPRAGDIFPRVELTPDGLQLRVRPAPPRRRSVVLWTSPVDPRRTLKCKGPDIAQLGLLRDRAESVGADEAVILDRDGALVDGTSSAVLWWRGDALVVPPASTARVPSVTARTVSVLAGALGIELIEAPTAPAALAGHEVWTANALHGLRLATAWIDGPELAATPGRLDSWRRRLDALRRPLP</sequence>
<dbReference type="Proteomes" id="UP000237966">
    <property type="component" value="Unassembled WGS sequence"/>
</dbReference>
<dbReference type="eggNOG" id="COG0115">
    <property type="taxonomic scope" value="Bacteria"/>
</dbReference>
<dbReference type="GeneID" id="93666870"/>
<dbReference type="OrthoDB" id="4570776at2"/>
<dbReference type="EMBL" id="LBFI01000057">
    <property type="protein sequence ID" value="KKM44300.1"/>
    <property type="molecule type" value="Genomic_DNA"/>
</dbReference>
<dbReference type="EMBL" id="PSWU01000012">
    <property type="protein sequence ID" value="PPI14369.1"/>
    <property type="molecule type" value="Genomic_DNA"/>
</dbReference>
<dbReference type="InterPro" id="IPR036038">
    <property type="entry name" value="Aminotransferase-like"/>
</dbReference>
<name>A0A0U1PQU4_9MICO</name>
<organism evidence="1 3">
    <name type="scientific">Rathayibacter toxicus</name>
    <dbReference type="NCBI Taxonomy" id="145458"/>
    <lineage>
        <taxon>Bacteria</taxon>
        <taxon>Bacillati</taxon>
        <taxon>Actinomycetota</taxon>
        <taxon>Actinomycetes</taxon>
        <taxon>Micrococcales</taxon>
        <taxon>Microbacteriaceae</taxon>
        <taxon>Rathayibacter</taxon>
    </lineage>
</organism>
<dbReference type="Pfam" id="PF01063">
    <property type="entry name" value="Aminotran_4"/>
    <property type="match status" value="1"/>
</dbReference>
<keyword evidence="3" id="KW-1185">Reference proteome</keyword>
<proteinExistence type="predicted"/>
<accession>A0A0U1PQU4</accession>
<evidence type="ECO:0000313" key="4">
    <source>
        <dbReference type="Proteomes" id="UP000237966"/>
    </source>
</evidence>
<gene>
    <name evidence="2" type="ORF">C5C51_07260</name>
    <name evidence="1" type="ORF">VT73_10395</name>
</gene>